<dbReference type="Pfam" id="PF20231">
    <property type="entry name" value="DUF6589"/>
    <property type="match status" value="1"/>
</dbReference>
<evidence type="ECO:0000313" key="3">
    <source>
        <dbReference type="Proteomes" id="UP000887567"/>
    </source>
</evidence>
<name>A0A913YQ63_EXADI</name>
<protein>
    <recommendedName>
        <fullName evidence="1">DUF6589 domain-containing protein</fullName>
    </recommendedName>
</protein>
<dbReference type="OMA" id="FRISHEY"/>
<feature type="domain" description="DUF6589" evidence="1">
    <location>
        <begin position="5"/>
        <end position="196"/>
    </location>
</feature>
<dbReference type="AlphaFoldDB" id="A0A913YQ63"/>
<dbReference type="GeneID" id="114575820"/>
<accession>A0A913YQ63</accession>
<evidence type="ECO:0000313" key="2">
    <source>
        <dbReference type="EnsemblMetazoa" id="XP_028517188.1"/>
    </source>
</evidence>
<reference evidence="2" key="1">
    <citation type="submission" date="2022-11" db="UniProtKB">
        <authorList>
            <consortium name="EnsemblMetazoa"/>
        </authorList>
    </citation>
    <scope>IDENTIFICATION</scope>
</reference>
<dbReference type="EnsemblMetazoa" id="XM_028661387.1">
    <property type="protein sequence ID" value="XP_028517188.1"/>
    <property type="gene ID" value="LOC114575820"/>
</dbReference>
<dbReference type="InterPro" id="IPR046496">
    <property type="entry name" value="DUF6589"/>
</dbReference>
<dbReference type="Proteomes" id="UP000887567">
    <property type="component" value="Unplaced"/>
</dbReference>
<sequence length="213" mass="24235">MSSPSKKTPLGIIFKNENVNEEMISILQQFHTYLPQTGDMQYDSQIFTSDQLTVERAVNTIASVCNGYTAEDRLKGINMQIADWHAGVKILDLIYHRFYSAQSDANHCTMYSDRSLINRRNVTNDTHSNYRANKDFFLLILQSRIILAAMKVLGLYSKESQPSLFNIPADIARKTNIQKLAILHEAAGIVVDQYVFAENNINKLINDVITEQE</sequence>
<dbReference type="OrthoDB" id="5980163at2759"/>
<organism evidence="2 3">
    <name type="scientific">Exaiptasia diaphana</name>
    <name type="common">Tropical sea anemone</name>
    <name type="synonym">Aiptasia pulchella</name>
    <dbReference type="NCBI Taxonomy" id="2652724"/>
    <lineage>
        <taxon>Eukaryota</taxon>
        <taxon>Metazoa</taxon>
        <taxon>Cnidaria</taxon>
        <taxon>Anthozoa</taxon>
        <taxon>Hexacorallia</taxon>
        <taxon>Actiniaria</taxon>
        <taxon>Aiptasiidae</taxon>
        <taxon>Exaiptasia</taxon>
    </lineage>
</organism>
<dbReference type="KEGG" id="epa:114575820"/>
<keyword evidence="3" id="KW-1185">Reference proteome</keyword>
<proteinExistence type="predicted"/>
<evidence type="ECO:0000259" key="1">
    <source>
        <dbReference type="Pfam" id="PF20231"/>
    </source>
</evidence>
<dbReference type="RefSeq" id="XP_028517188.1">
    <property type="nucleotide sequence ID" value="XM_028661387.1"/>
</dbReference>